<feature type="non-terminal residue" evidence="2">
    <location>
        <position position="82"/>
    </location>
</feature>
<name>A0A1Z5S9L4_SORBI</name>
<dbReference type="Proteomes" id="UP000000768">
    <property type="component" value="Chromosome 1"/>
</dbReference>
<reference evidence="3" key="2">
    <citation type="journal article" date="2018" name="Plant J.">
        <title>The Sorghum bicolor reference genome: improved assembly, gene annotations, a transcriptome atlas, and signatures of genome organization.</title>
        <authorList>
            <person name="McCormick R.F."/>
            <person name="Truong S.K."/>
            <person name="Sreedasyam A."/>
            <person name="Jenkins J."/>
            <person name="Shu S."/>
            <person name="Sims D."/>
            <person name="Kennedy M."/>
            <person name="Amirebrahimi M."/>
            <person name="Weers B.D."/>
            <person name="McKinley B."/>
            <person name="Mattison A."/>
            <person name="Morishige D.T."/>
            <person name="Grimwood J."/>
            <person name="Schmutz J."/>
            <person name="Mullet J.E."/>
        </authorList>
    </citation>
    <scope>NUCLEOTIDE SEQUENCE [LARGE SCALE GENOMIC DNA]</scope>
    <source>
        <strain evidence="3">cv. BTx623</strain>
    </source>
</reference>
<dbReference type="InParanoid" id="A0A1Z5S9L4"/>
<dbReference type="AlphaFoldDB" id="A0A1Z5S9L4"/>
<feature type="compositionally biased region" description="Acidic residues" evidence="1">
    <location>
        <begin position="1"/>
        <end position="13"/>
    </location>
</feature>
<sequence length="82" mass="9350">AKAEEEKNEQEEAESQRPYQNETFATNARKKTHQWRLRSRIARPCPRPEAAADHAPTVPDPSPRCRSTVARTSVRNPTRRGA</sequence>
<keyword evidence="3" id="KW-1185">Reference proteome</keyword>
<accession>A0A1Z5S9L4</accession>
<evidence type="ECO:0000256" key="1">
    <source>
        <dbReference type="SAM" id="MobiDB-lite"/>
    </source>
</evidence>
<protein>
    <submittedName>
        <fullName evidence="2">Uncharacterized protein</fullName>
    </submittedName>
</protein>
<reference evidence="2 3" key="1">
    <citation type="journal article" date="2009" name="Nature">
        <title>The Sorghum bicolor genome and the diversification of grasses.</title>
        <authorList>
            <person name="Paterson A.H."/>
            <person name="Bowers J.E."/>
            <person name="Bruggmann R."/>
            <person name="Dubchak I."/>
            <person name="Grimwood J."/>
            <person name="Gundlach H."/>
            <person name="Haberer G."/>
            <person name="Hellsten U."/>
            <person name="Mitros T."/>
            <person name="Poliakov A."/>
            <person name="Schmutz J."/>
            <person name="Spannagl M."/>
            <person name="Tang H."/>
            <person name="Wang X."/>
            <person name="Wicker T."/>
            <person name="Bharti A.K."/>
            <person name="Chapman J."/>
            <person name="Feltus F.A."/>
            <person name="Gowik U."/>
            <person name="Grigoriev I.V."/>
            <person name="Lyons E."/>
            <person name="Maher C.A."/>
            <person name="Martis M."/>
            <person name="Narechania A."/>
            <person name="Otillar R.P."/>
            <person name="Penning B.W."/>
            <person name="Salamov A.A."/>
            <person name="Wang Y."/>
            <person name="Zhang L."/>
            <person name="Carpita N.C."/>
            <person name="Freeling M."/>
            <person name="Gingle A.R."/>
            <person name="Hash C.T."/>
            <person name="Keller B."/>
            <person name="Klein P."/>
            <person name="Kresovich S."/>
            <person name="McCann M.C."/>
            <person name="Ming R."/>
            <person name="Peterson D.G."/>
            <person name="Mehboob-ur-Rahman"/>
            <person name="Ware D."/>
            <person name="Westhoff P."/>
            <person name="Mayer K.F."/>
            <person name="Messing J."/>
            <person name="Rokhsar D.S."/>
        </authorList>
    </citation>
    <scope>NUCLEOTIDE SEQUENCE [LARGE SCALE GENOMIC DNA]</scope>
    <source>
        <strain evidence="3">cv. BTx623</strain>
    </source>
</reference>
<dbReference type="OMA" id="SKENHQW"/>
<proteinExistence type="predicted"/>
<feature type="region of interest" description="Disordered" evidence="1">
    <location>
        <begin position="1"/>
        <end position="82"/>
    </location>
</feature>
<dbReference type="EMBL" id="CM000760">
    <property type="protein sequence ID" value="OQU92598.1"/>
    <property type="molecule type" value="Genomic_DNA"/>
</dbReference>
<evidence type="ECO:0000313" key="3">
    <source>
        <dbReference type="Proteomes" id="UP000000768"/>
    </source>
</evidence>
<feature type="compositionally biased region" description="Polar residues" evidence="1">
    <location>
        <begin position="17"/>
        <end position="26"/>
    </location>
</feature>
<feature type="compositionally biased region" description="Basic residues" evidence="1">
    <location>
        <begin position="28"/>
        <end position="41"/>
    </location>
</feature>
<organism evidence="2 3">
    <name type="scientific">Sorghum bicolor</name>
    <name type="common">Sorghum</name>
    <name type="synonym">Sorghum vulgare</name>
    <dbReference type="NCBI Taxonomy" id="4558"/>
    <lineage>
        <taxon>Eukaryota</taxon>
        <taxon>Viridiplantae</taxon>
        <taxon>Streptophyta</taxon>
        <taxon>Embryophyta</taxon>
        <taxon>Tracheophyta</taxon>
        <taxon>Spermatophyta</taxon>
        <taxon>Magnoliopsida</taxon>
        <taxon>Liliopsida</taxon>
        <taxon>Poales</taxon>
        <taxon>Poaceae</taxon>
        <taxon>PACMAD clade</taxon>
        <taxon>Panicoideae</taxon>
        <taxon>Andropogonodae</taxon>
        <taxon>Andropogoneae</taxon>
        <taxon>Sorghinae</taxon>
        <taxon>Sorghum</taxon>
    </lineage>
</organism>
<gene>
    <name evidence="2" type="ORF">SORBI_3001G372400</name>
</gene>
<dbReference type="Gramene" id="OQU92598">
    <property type="protein sequence ID" value="OQU92598"/>
    <property type="gene ID" value="SORBI_3001G372400"/>
</dbReference>
<evidence type="ECO:0000313" key="2">
    <source>
        <dbReference type="EMBL" id="OQU92598.1"/>
    </source>
</evidence>
<dbReference type="eggNOG" id="ENOG502R4RD">
    <property type="taxonomic scope" value="Eukaryota"/>
</dbReference>
<feature type="non-terminal residue" evidence="2">
    <location>
        <position position="1"/>
    </location>
</feature>